<dbReference type="PRINTS" id="PR00778">
    <property type="entry name" value="HTHARSR"/>
</dbReference>
<dbReference type="SUPFAM" id="SSF52788">
    <property type="entry name" value="Phosphotyrosine protein phosphatases I"/>
    <property type="match status" value="1"/>
</dbReference>
<organism evidence="2 3">
    <name type="scientific">Cryobacterium psychrotolerans</name>
    <dbReference type="NCBI Taxonomy" id="386301"/>
    <lineage>
        <taxon>Bacteria</taxon>
        <taxon>Bacillati</taxon>
        <taxon>Actinomycetota</taxon>
        <taxon>Actinomycetes</taxon>
        <taxon>Micrococcales</taxon>
        <taxon>Microbacteriaceae</taxon>
        <taxon>Cryobacterium</taxon>
    </lineage>
</organism>
<dbReference type="SMART" id="SM00418">
    <property type="entry name" value="HTH_ARSR"/>
    <property type="match status" value="1"/>
</dbReference>
<evidence type="ECO:0000256" key="1">
    <source>
        <dbReference type="ARBA" id="ARBA00022849"/>
    </source>
</evidence>
<dbReference type="AlphaFoldDB" id="A0A1G9FVN0"/>
<dbReference type="EMBL" id="FNFU01000018">
    <property type="protein sequence ID" value="SDK92427.1"/>
    <property type="molecule type" value="Genomic_DNA"/>
</dbReference>
<dbReference type="Pfam" id="PF01451">
    <property type="entry name" value="LMWPc"/>
    <property type="match status" value="1"/>
</dbReference>
<dbReference type="STRING" id="386301.SAMN05216282_11840"/>
<dbReference type="GO" id="GO:0046685">
    <property type="term" value="P:response to arsenic-containing substance"/>
    <property type="evidence" value="ECO:0007669"/>
    <property type="project" value="UniProtKB-KW"/>
</dbReference>
<dbReference type="InterPro" id="IPR048716">
    <property type="entry name" value="Phosphatase-like_N"/>
</dbReference>
<dbReference type="Gene3D" id="1.10.8.1060">
    <property type="entry name" value="Corynebacterium glutamicum thioredoxin-dependent arsenate reductase, N-terminal domain"/>
    <property type="match status" value="1"/>
</dbReference>
<keyword evidence="3" id="KW-1185">Reference proteome</keyword>
<dbReference type="InterPro" id="IPR023485">
    <property type="entry name" value="Ptyr_pPase"/>
</dbReference>
<dbReference type="PANTHER" id="PTHR43428:SF1">
    <property type="entry name" value="ARSENATE REDUCTASE"/>
    <property type="match status" value="1"/>
</dbReference>
<dbReference type="InterPro" id="IPR036196">
    <property type="entry name" value="Ptyr_pPase_sf"/>
</dbReference>
<evidence type="ECO:0000313" key="3">
    <source>
        <dbReference type="Proteomes" id="UP000198701"/>
    </source>
</evidence>
<dbReference type="PROSITE" id="PS50987">
    <property type="entry name" value="HTH_ARSR_2"/>
    <property type="match status" value="1"/>
</dbReference>
<dbReference type="NCBIfam" id="NF033788">
    <property type="entry name" value="HTH_metalloreg"/>
    <property type="match status" value="1"/>
</dbReference>
<name>A0A1G9FVN0_9MICO</name>
<keyword evidence="1" id="KW-0059">Arsenical resistance</keyword>
<dbReference type="InterPro" id="IPR036390">
    <property type="entry name" value="WH_DNA-bd_sf"/>
</dbReference>
<dbReference type="InterPro" id="IPR011991">
    <property type="entry name" value="ArsR-like_HTH"/>
</dbReference>
<dbReference type="CDD" id="cd00090">
    <property type="entry name" value="HTH_ARSR"/>
    <property type="match status" value="1"/>
</dbReference>
<dbReference type="Gene3D" id="1.10.10.10">
    <property type="entry name" value="Winged helix-like DNA-binding domain superfamily/Winged helix DNA-binding domain"/>
    <property type="match status" value="1"/>
</dbReference>
<dbReference type="PANTHER" id="PTHR43428">
    <property type="entry name" value="ARSENATE REDUCTASE"/>
    <property type="match status" value="1"/>
</dbReference>
<accession>A0A1G9FVN0</accession>
<dbReference type="OrthoDB" id="9799372at2"/>
<sequence length="313" mass="33936">MAIPTRDAAAGIARSLKVLTDPTRVQLLGMVVDSPGGRALVGQLATALGLSQPTVSHHMRVMVEEGLLEREQDGRVAWYSVAPGRQADVTEVLRARRGAPPIPLAPAVLERITEDLAMRFRGVFSVETIDRYVGESYALLAERARITRYLPSLTSRFAGERLSALATVENLVTDETPEVLFVCVQNAGRSQMASAILRSLAGDRVRVRTAGSEPAELVNPLVINVLDEVGIPIAGEYPKPLTDEVVRAADYVITMGCGDACPVYPGRRYLDWDLADPVGLPLDGVRAVRDDITRRVRDLLTEIEMSAARVNGS</sequence>
<dbReference type="Pfam" id="PF01022">
    <property type="entry name" value="HTH_5"/>
    <property type="match status" value="1"/>
</dbReference>
<proteinExistence type="predicted"/>
<protein>
    <submittedName>
        <fullName evidence="2">Protein-tyrosine-phosphatase</fullName>
    </submittedName>
</protein>
<dbReference type="Proteomes" id="UP000198701">
    <property type="component" value="Unassembled WGS sequence"/>
</dbReference>
<dbReference type="RefSeq" id="WP_092324485.1">
    <property type="nucleotide sequence ID" value="NZ_FNFU01000018.1"/>
</dbReference>
<gene>
    <name evidence="2" type="ORF">SAMN05216282_11840</name>
</gene>
<dbReference type="Pfam" id="PF21234">
    <property type="entry name" value="Phosphatase-like_N"/>
    <property type="match status" value="1"/>
</dbReference>
<dbReference type="InterPro" id="IPR001845">
    <property type="entry name" value="HTH_ArsR_DNA-bd_dom"/>
</dbReference>
<dbReference type="CDD" id="cd16345">
    <property type="entry name" value="LMWP_ArsC"/>
    <property type="match status" value="1"/>
</dbReference>
<dbReference type="InterPro" id="IPR036388">
    <property type="entry name" value="WH-like_DNA-bd_sf"/>
</dbReference>
<dbReference type="GO" id="GO:0003700">
    <property type="term" value="F:DNA-binding transcription factor activity"/>
    <property type="evidence" value="ECO:0007669"/>
    <property type="project" value="InterPro"/>
</dbReference>
<dbReference type="Gene3D" id="3.40.50.2300">
    <property type="match status" value="1"/>
</dbReference>
<evidence type="ECO:0000313" key="2">
    <source>
        <dbReference type="EMBL" id="SDK92427.1"/>
    </source>
</evidence>
<dbReference type="SUPFAM" id="SSF46785">
    <property type="entry name" value="Winged helix' DNA-binding domain"/>
    <property type="match status" value="1"/>
</dbReference>
<reference evidence="2 3" key="1">
    <citation type="submission" date="2016-10" db="EMBL/GenBank/DDBJ databases">
        <authorList>
            <person name="de Groot N.N."/>
        </authorList>
    </citation>
    <scope>NUCLEOTIDE SEQUENCE [LARGE SCALE GENOMIC DNA]</scope>
    <source>
        <strain evidence="2 3">CGMCC 1.5382</strain>
    </source>
</reference>
<dbReference type="NCBIfam" id="NF046112">
    <property type="entry name" value="MSMEG_6209_Nter"/>
    <property type="match status" value="1"/>
</dbReference>
<dbReference type="SMART" id="SM00226">
    <property type="entry name" value="LMWPc"/>
    <property type="match status" value="1"/>
</dbReference>